<feature type="domain" description="ParB-like N-terminal" evidence="3">
    <location>
        <begin position="20"/>
        <end position="121"/>
    </location>
</feature>
<dbReference type="InterPro" id="IPR050336">
    <property type="entry name" value="Chromosome_partition/occlusion"/>
</dbReference>
<dbReference type="RefSeq" id="WP_084732209.1">
    <property type="nucleotide sequence ID" value="NZ_FRCK01000014.1"/>
</dbReference>
<dbReference type="Gene3D" id="1.10.10.2830">
    <property type="match status" value="1"/>
</dbReference>
<organism evidence="4 5">
    <name type="scientific">Paracoccus solventivorans</name>
    <dbReference type="NCBI Taxonomy" id="53463"/>
    <lineage>
        <taxon>Bacteria</taxon>
        <taxon>Pseudomonadati</taxon>
        <taxon>Pseudomonadota</taxon>
        <taxon>Alphaproteobacteria</taxon>
        <taxon>Rhodobacterales</taxon>
        <taxon>Paracoccaceae</taxon>
        <taxon>Paracoccus</taxon>
    </lineage>
</organism>
<dbReference type="PANTHER" id="PTHR33375">
    <property type="entry name" value="CHROMOSOME-PARTITIONING PROTEIN PARB-RELATED"/>
    <property type="match status" value="1"/>
</dbReference>
<feature type="compositionally biased region" description="Acidic residues" evidence="2">
    <location>
        <begin position="483"/>
        <end position="492"/>
    </location>
</feature>
<evidence type="ECO:0000259" key="3">
    <source>
        <dbReference type="SMART" id="SM00470"/>
    </source>
</evidence>
<sequence length="625" mass="68386">MSNVTALPFETRAIEAPAVEGIPLHDLYLSDMNPRQEVDPEGIALLADSIAMIGLIQPIAGFRDEQGKVGIVAGGRRWRAIKLAIERDPELIAHRTELTFIPTRLAPDAATARAWAAVENTAREDLHPADEIRAFGRMRESGADVPTIARTFGITEAHVYRRLALAALPAPVLDALKAGEINLGAAKAFTVADDEALALTVLDQIRNRETSEHRIKQMLQPDAINAASDRRARFVGIDAYRAVGGKATADLFAEATLLHDADLLNRLFAEKLQAAADAKETEWAWIETLDEAYVPYGMAEKLARLYCIEGELTEEQAERYDELAELAQAEVLDEAGEAELDALQAILDGDFTDAQRRFGGWFMCVSQDGTIRMDGPYVRPEDRAAAVEAEVLTGHAARQIEGAKADAPKTPYSGALVADLRAMRSAAIQGAMLDKPELALDLLAYTFAEKWGGPLAVRTDESPITPATETGFAPDPRLRATEGEEEGEDEGSAPEADPFDAFRAKGKKHRNAVLALALARSLKYDDRDPIFAKVEAETKASIRQVWTPTAENFFARVSAEYLDALHLDLTGCDPQRSGFKAFKSQKKGEKAAGMERLFTDPAYQAAWKIDAEKKARIEAWMPDCF</sequence>
<reference evidence="5" key="1">
    <citation type="submission" date="2016-11" db="EMBL/GenBank/DDBJ databases">
        <authorList>
            <person name="Varghese N."/>
            <person name="Submissions S."/>
        </authorList>
    </citation>
    <scope>NUCLEOTIDE SEQUENCE [LARGE SCALE GENOMIC DNA]</scope>
    <source>
        <strain evidence="5">DSM 6637</strain>
    </source>
</reference>
<dbReference type="OrthoDB" id="9813122at2"/>
<accession>A0A1M7JU33</accession>
<protein>
    <submittedName>
        <fullName evidence="4">ParB family protein</fullName>
    </submittedName>
</protein>
<keyword evidence="5" id="KW-1185">Reference proteome</keyword>
<evidence type="ECO:0000256" key="1">
    <source>
        <dbReference type="ARBA" id="ARBA00006295"/>
    </source>
</evidence>
<dbReference type="InterPro" id="IPR036086">
    <property type="entry name" value="ParB/Sulfiredoxin_sf"/>
</dbReference>
<dbReference type="EMBL" id="FRCK01000014">
    <property type="protein sequence ID" value="SHM56610.1"/>
    <property type="molecule type" value="Genomic_DNA"/>
</dbReference>
<name>A0A1M7JU33_9RHOB</name>
<evidence type="ECO:0000256" key="2">
    <source>
        <dbReference type="SAM" id="MobiDB-lite"/>
    </source>
</evidence>
<dbReference type="Proteomes" id="UP000184444">
    <property type="component" value="Unassembled WGS sequence"/>
</dbReference>
<gene>
    <name evidence="4" type="ORF">SAMN05444389_1142</name>
</gene>
<evidence type="ECO:0000313" key="4">
    <source>
        <dbReference type="EMBL" id="SHM56610.1"/>
    </source>
</evidence>
<dbReference type="Pfam" id="PF02195">
    <property type="entry name" value="ParB_N"/>
    <property type="match status" value="1"/>
</dbReference>
<dbReference type="Gene3D" id="3.90.1530.30">
    <property type="match status" value="1"/>
</dbReference>
<dbReference type="AlphaFoldDB" id="A0A1M7JU33"/>
<dbReference type="GO" id="GO:0003677">
    <property type="term" value="F:DNA binding"/>
    <property type="evidence" value="ECO:0007669"/>
    <property type="project" value="InterPro"/>
</dbReference>
<dbReference type="GO" id="GO:0007059">
    <property type="term" value="P:chromosome segregation"/>
    <property type="evidence" value="ECO:0007669"/>
    <property type="project" value="TreeGrafter"/>
</dbReference>
<evidence type="ECO:0000313" key="5">
    <source>
        <dbReference type="Proteomes" id="UP000184444"/>
    </source>
</evidence>
<comment type="similarity">
    <text evidence="1">Belongs to the ParB family.</text>
</comment>
<dbReference type="InterPro" id="IPR041468">
    <property type="entry name" value="HTH_ParB/Spo0J"/>
</dbReference>
<dbReference type="SUPFAM" id="SSF109709">
    <property type="entry name" value="KorB DNA-binding domain-like"/>
    <property type="match status" value="1"/>
</dbReference>
<dbReference type="PANTHER" id="PTHR33375:SF7">
    <property type="entry name" value="CHROMOSOME 2-PARTITIONING PROTEIN PARB-RELATED"/>
    <property type="match status" value="1"/>
</dbReference>
<dbReference type="SMART" id="SM00470">
    <property type="entry name" value="ParB"/>
    <property type="match status" value="1"/>
</dbReference>
<feature type="region of interest" description="Disordered" evidence="2">
    <location>
        <begin position="458"/>
        <end position="499"/>
    </location>
</feature>
<dbReference type="Pfam" id="PF17762">
    <property type="entry name" value="HTH_ParB"/>
    <property type="match status" value="1"/>
</dbReference>
<dbReference type="GO" id="GO:0005694">
    <property type="term" value="C:chromosome"/>
    <property type="evidence" value="ECO:0007669"/>
    <property type="project" value="TreeGrafter"/>
</dbReference>
<dbReference type="InterPro" id="IPR003115">
    <property type="entry name" value="ParB_N"/>
</dbReference>
<dbReference type="NCBIfam" id="TIGR00180">
    <property type="entry name" value="parB_part"/>
    <property type="match status" value="1"/>
</dbReference>
<dbReference type="SUPFAM" id="SSF110849">
    <property type="entry name" value="ParB/Sulfiredoxin"/>
    <property type="match status" value="1"/>
</dbReference>
<dbReference type="InterPro" id="IPR004437">
    <property type="entry name" value="ParB/RepB/Spo0J"/>
</dbReference>
<proteinExistence type="inferred from homology"/>
<dbReference type="STRING" id="53463.SAMN05444389_1142"/>